<reference evidence="4" key="1">
    <citation type="submission" date="2022-03" db="EMBL/GenBank/DDBJ databases">
        <title>Genomic Encyclopedia of Type Strains, Phase III (KMG-III): the genomes of soil and plant-associated and newly described type strains.</title>
        <authorList>
            <person name="Whitman W."/>
        </authorList>
    </citation>
    <scope>NUCLEOTIDE SEQUENCE</scope>
    <source>
        <strain evidence="4">ANL 6-2</strain>
    </source>
</reference>
<comment type="catalytic activity">
    <reaction evidence="1">
        <text>AMP + H2O = D-ribose 5-phosphate + adenine</text>
        <dbReference type="Rhea" id="RHEA:20129"/>
        <dbReference type="ChEBI" id="CHEBI:15377"/>
        <dbReference type="ChEBI" id="CHEBI:16708"/>
        <dbReference type="ChEBI" id="CHEBI:78346"/>
        <dbReference type="ChEBI" id="CHEBI:456215"/>
        <dbReference type="EC" id="3.2.2.4"/>
    </reaction>
</comment>
<gene>
    <name evidence="4" type="ORF">J2T57_004276</name>
</gene>
<proteinExistence type="inferred from homology"/>
<evidence type="ECO:0000256" key="3">
    <source>
        <dbReference type="RuleBase" id="RU363015"/>
    </source>
</evidence>
<keyword evidence="5" id="KW-1185">Reference proteome</keyword>
<evidence type="ECO:0000256" key="1">
    <source>
        <dbReference type="ARBA" id="ARBA00000274"/>
    </source>
</evidence>
<dbReference type="InterPro" id="IPR005269">
    <property type="entry name" value="LOG"/>
</dbReference>
<dbReference type="GO" id="GO:0005829">
    <property type="term" value="C:cytosol"/>
    <property type="evidence" value="ECO:0007669"/>
    <property type="project" value="TreeGrafter"/>
</dbReference>
<dbReference type="Proteomes" id="UP001205843">
    <property type="component" value="Unassembled WGS sequence"/>
</dbReference>
<dbReference type="Pfam" id="PF03641">
    <property type="entry name" value="Lysine_decarbox"/>
    <property type="match status" value="1"/>
</dbReference>
<evidence type="ECO:0000313" key="4">
    <source>
        <dbReference type="EMBL" id="MCP1677102.1"/>
    </source>
</evidence>
<protein>
    <recommendedName>
        <fullName evidence="3">Cytokinin riboside 5'-monophosphate phosphoribohydrolase</fullName>
        <ecNumber evidence="3">3.2.2.n1</ecNumber>
    </recommendedName>
</protein>
<dbReference type="RefSeq" id="WP_253485186.1">
    <property type="nucleotide sequence ID" value="NZ_JALJXV010000013.1"/>
</dbReference>
<dbReference type="EC" id="3.2.2.n1" evidence="3"/>
<dbReference type="NCBIfam" id="TIGR00730">
    <property type="entry name" value="Rossman fold protein, TIGR00730 family"/>
    <property type="match status" value="1"/>
</dbReference>
<sequence length="193" mass="21291">MKNVCVYCGSSPGRQPTYADAANSLGRLLAEREIGLIYGGARVGIMGMVADAVLAHGGRAVGVIPESLMQKELAHQGLAELHVTTSMHERKMMMADLSDGFIAMPGGVGTLEEIFEAWTWAQLGFHRKPCGLLNVAGYYDHLSVFLDHTVTEQFVRERHRGQLMVETDPATLLDRFIGYKPTAMPKWIDRDQT</sequence>
<dbReference type="GO" id="GO:0008714">
    <property type="term" value="F:AMP nucleosidase activity"/>
    <property type="evidence" value="ECO:0007669"/>
    <property type="project" value="UniProtKB-EC"/>
</dbReference>
<dbReference type="SUPFAM" id="SSF102405">
    <property type="entry name" value="MCP/YpsA-like"/>
    <property type="match status" value="1"/>
</dbReference>
<dbReference type="AlphaFoldDB" id="A0AAE3G7X3"/>
<dbReference type="EMBL" id="JALJXV010000013">
    <property type="protein sequence ID" value="MCP1677102.1"/>
    <property type="molecule type" value="Genomic_DNA"/>
</dbReference>
<evidence type="ECO:0000313" key="5">
    <source>
        <dbReference type="Proteomes" id="UP001205843"/>
    </source>
</evidence>
<comment type="caution">
    <text evidence="4">The sequence shown here is derived from an EMBL/GenBank/DDBJ whole genome shotgun (WGS) entry which is preliminary data.</text>
</comment>
<dbReference type="Gene3D" id="3.40.50.450">
    <property type="match status" value="1"/>
</dbReference>
<keyword evidence="3" id="KW-0378">Hydrolase</keyword>
<evidence type="ECO:0000256" key="2">
    <source>
        <dbReference type="ARBA" id="ARBA00006763"/>
    </source>
</evidence>
<dbReference type="InterPro" id="IPR031100">
    <property type="entry name" value="LOG_fam"/>
</dbReference>
<dbReference type="GO" id="GO:0009691">
    <property type="term" value="P:cytokinin biosynthetic process"/>
    <property type="evidence" value="ECO:0007669"/>
    <property type="project" value="UniProtKB-UniRule"/>
</dbReference>
<dbReference type="PANTHER" id="PTHR31223:SF70">
    <property type="entry name" value="LOG FAMILY PROTEIN YJL055W"/>
    <property type="match status" value="1"/>
</dbReference>
<name>A0AAE3G7X3_9GAMM</name>
<dbReference type="PANTHER" id="PTHR31223">
    <property type="entry name" value="LOG FAMILY PROTEIN YJL055W"/>
    <property type="match status" value="1"/>
</dbReference>
<comment type="similarity">
    <text evidence="2 3">Belongs to the LOG family.</text>
</comment>
<keyword evidence="3" id="KW-0203">Cytokinin biosynthesis</keyword>
<organism evidence="4 5">
    <name type="scientific">Natronocella acetinitrilica</name>
    <dbReference type="NCBI Taxonomy" id="414046"/>
    <lineage>
        <taxon>Bacteria</taxon>
        <taxon>Pseudomonadati</taxon>
        <taxon>Pseudomonadota</taxon>
        <taxon>Gammaproteobacteria</taxon>
        <taxon>Chromatiales</taxon>
        <taxon>Ectothiorhodospiraceae</taxon>
        <taxon>Natronocella</taxon>
    </lineage>
</organism>
<accession>A0AAE3G7X3</accession>